<dbReference type="PANTHER" id="PTHR42700">
    <property type="entry name" value="SULFATE ADENYLYLTRANSFERASE"/>
    <property type="match status" value="1"/>
</dbReference>
<dbReference type="SUPFAM" id="SSF52540">
    <property type="entry name" value="P-loop containing nucleoside triphosphate hydrolases"/>
    <property type="match status" value="1"/>
</dbReference>
<evidence type="ECO:0000256" key="7">
    <source>
        <dbReference type="RuleBase" id="RU004347"/>
    </source>
</evidence>
<evidence type="ECO:0000256" key="6">
    <source>
        <dbReference type="HAMAP-Rule" id="MF_00065"/>
    </source>
</evidence>
<keyword evidence="4 6" id="KW-0547">Nucleotide-binding</keyword>
<evidence type="ECO:0000256" key="4">
    <source>
        <dbReference type="ARBA" id="ARBA00022741"/>
    </source>
</evidence>
<gene>
    <name evidence="6 9" type="primary">cysC</name>
    <name evidence="9" type="ORF">FV141_08575</name>
</gene>
<dbReference type="CDD" id="cd02027">
    <property type="entry name" value="APSK"/>
    <property type="match status" value="1"/>
</dbReference>
<keyword evidence="6 7" id="KW-0418">Kinase</keyword>
<comment type="catalytic activity">
    <reaction evidence="1 6 7">
        <text>adenosine 5'-phosphosulfate + ATP = 3'-phosphoadenylyl sulfate + ADP + H(+)</text>
        <dbReference type="Rhea" id="RHEA:24152"/>
        <dbReference type="ChEBI" id="CHEBI:15378"/>
        <dbReference type="ChEBI" id="CHEBI:30616"/>
        <dbReference type="ChEBI" id="CHEBI:58243"/>
        <dbReference type="ChEBI" id="CHEBI:58339"/>
        <dbReference type="ChEBI" id="CHEBI:456216"/>
        <dbReference type="EC" id="2.7.1.25"/>
    </reaction>
</comment>
<dbReference type="NCBIfam" id="TIGR00455">
    <property type="entry name" value="apsK"/>
    <property type="match status" value="1"/>
</dbReference>
<organism evidence="9 10">
    <name type="scientific">Dermacoccus abyssi</name>
    <dbReference type="NCBI Taxonomy" id="322596"/>
    <lineage>
        <taxon>Bacteria</taxon>
        <taxon>Bacillati</taxon>
        <taxon>Actinomycetota</taxon>
        <taxon>Actinomycetes</taxon>
        <taxon>Micrococcales</taxon>
        <taxon>Dermacoccaceae</taxon>
        <taxon>Dermacoccus</taxon>
    </lineage>
</organism>
<dbReference type="HAMAP" id="MF_00065">
    <property type="entry name" value="Adenylyl_sulf_kinase"/>
    <property type="match status" value="1"/>
</dbReference>
<proteinExistence type="inferred from homology"/>
<evidence type="ECO:0000256" key="3">
    <source>
        <dbReference type="ARBA" id="ARBA00022679"/>
    </source>
</evidence>
<evidence type="ECO:0000313" key="10">
    <source>
        <dbReference type="Proteomes" id="UP000323565"/>
    </source>
</evidence>
<feature type="binding site" evidence="6">
    <location>
        <begin position="15"/>
        <end position="22"/>
    </location>
    <ligand>
        <name>ATP</name>
        <dbReference type="ChEBI" id="CHEBI:30616"/>
    </ligand>
</feature>
<dbReference type="Pfam" id="PF01583">
    <property type="entry name" value="APS_kinase"/>
    <property type="match status" value="1"/>
</dbReference>
<keyword evidence="6" id="KW-0597">Phosphoprotein</keyword>
<comment type="similarity">
    <text evidence="6 7">Belongs to the APS kinase family.</text>
</comment>
<dbReference type="Proteomes" id="UP000323565">
    <property type="component" value="Chromosome"/>
</dbReference>
<keyword evidence="5 6" id="KW-0067">ATP-binding</keyword>
<evidence type="ECO:0000259" key="8">
    <source>
        <dbReference type="Pfam" id="PF01583"/>
    </source>
</evidence>
<evidence type="ECO:0000256" key="2">
    <source>
        <dbReference type="ARBA" id="ARBA00012121"/>
    </source>
</evidence>
<evidence type="ECO:0000313" key="9">
    <source>
        <dbReference type="EMBL" id="QEH93567.1"/>
    </source>
</evidence>
<dbReference type="InterPro" id="IPR050512">
    <property type="entry name" value="Sulf_AdTrans/APS_kinase"/>
</dbReference>
<name>A0ABX5Z9H3_9MICO</name>
<keyword evidence="10" id="KW-1185">Reference proteome</keyword>
<protein>
    <recommendedName>
        <fullName evidence="2 6">Adenylyl-sulfate kinase</fullName>
        <ecNumber evidence="2 6">2.7.1.25</ecNumber>
    </recommendedName>
    <alternativeName>
        <fullName evidence="6">APS kinase</fullName>
    </alternativeName>
    <alternativeName>
        <fullName evidence="6">ATP adenosine-5'-phosphosulfate 3'-phosphotransferase</fullName>
    </alternativeName>
    <alternativeName>
        <fullName evidence="6">Adenosine-5'-phosphosulfate kinase</fullName>
    </alternativeName>
</protein>
<comment type="pathway">
    <text evidence="6 7">Sulfur metabolism; hydrogen sulfide biosynthesis; sulfite from sulfate: step 2/3.</text>
</comment>
<dbReference type="PANTHER" id="PTHR42700:SF1">
    <property type="entry name" value="SULFATE ADENYLYLTRANSFERASE"/>
    <property type="match status" value="1"/>
</dbReference>
<comment type="function">
    <text evidence="6 7">Catalyzes the synthesis of activated sulfate.</text>
</comment>
<accession>A0ABX5Z9H3</accession>
<dbReference type="InterPro" id="IPR027417">
    <property type="entry name" value="P-loop_NTPase"/>
</dbReference>
<comment type="caution">
    <text evidence="6">Lacks conserved residue(s) required for the propagation of feature annotation.</text>
</comment>
<dbReference type="InterPro" id="IPR059117">
    <property type="entry name" value="APS_kinase_dom"/>
</dbReference>
<evidence type="ECO:0000256" key="1">
    <source>
        <dbReference type="ARBA" id="ARBA00001823"/>
    </source>
</evidence>
<dbReference type="NCBIfam" id="NF003013">
    <property type="entry name" value="PRK03846.1"/>
    <property type="match status" value="1"/>
</dbReference>
<dbReference type="EMBL" id="CP043031">
    <property type="protein sequence ID" value="QEH93567.1"/>
    <property type="molecule type" value="Genomic_DNA"/>
</dbReference>
<dbReference type="EC" id="2.7.1.25" evidence="2 6"/>
<dbReference type="InterPro" id="IPR002891">
    <property type="entry name" value="APS"/>
</dbReference>
<sequence>MRDQPVSGATVWLTGLSGAGKSTIAHELVEALRARGERVELLDGDELRESLSKGLGFSREDRTTHVTRVGFLADMLARNGVWAVVPVIAPYADAREQNRARHEASGARYVEVHVATSLEECARRDVKGLYAKARAGEIPAMTGVDDPYEIPEDPDLRLETEGRSARDSAAEVLALLLSGESERTLS</sequence>
<keyword evidence="3 6" id="KW-0808">Transferase</keyword>
<reference evidence="9 10" key="1">
    <citation type="submission" date="2019-08" db="EMBL/GenBank/DDBJ databases">
        <title>Dermacoccus abyssi strain HZAU 226, whole genome Nanopore sequencing project.</title>
        <authorList>
            <person name="Guo A."/>
            <person name="Zhang X."/>
            <person name="Ruan Y."/>
            <person name="Liu W."/>
            <person name="Chen Q."/>
            <person name="Gu L."/>
        </authorList>
    </citation>
    <scope>NUCLEOTIDE SEQUENCE [LARGE SCALE GENOMIC DNA]</scope>
    <source>
        <strain evidence="9 10">HZAU 226</strain>
    </source>
</reference>
<dbReference type="GO" id="GO:0004020">
    <property type="term" value="F:adenylylsulfate kinase activity"/>
    <property type="evidence" value="ECO:0007669"/>
    <property type="project" value="UniProtKB-EC"/>
</dbReference>
<feature type="domain" description="APS kinase" evidence="8">
    <location>
        <begin position="8"/>
        <end position="158"/>
    </location>
</feature>
<dbReference type="Gene3D" id="3.40.50.300">
    <property type="entry name" value="P-loop containing nucleotide triphosphate hydrolases"/>
    <property type="match status" value="1"/>
</dbReference>
<evidence type="ECO:0000256" key="5">
    <source>
        <dbReference type="ARBA" id="ARBA00022840"/>
    </source>
</evidence>